<dbReference type="SMART" id="SM00014">
    <property type="entry name" value="acidPPc"/>
    <property type="match status" value="1"/>
</dbReference>
<comment type="caution">
    <text evidence="4">The sequence shown here is derived from an EMBL/GenBank/DDBJ whole genome shotgun (WGS) entry which is preliminary data.</text>
</comment>
<evidence type="ECO:0000313" key="4">
    <source>
        <dbReference type="EMBL" id="PKT68224.1"/>
    </source>
</evidence>
<dbReference type="InterPro" id="IPR036938">
    <property type="entry name" value="PAP2/HPO_sf"/>
</dbReference>
<keyword evidence="2" id="KW-0812">Transmembrane</keyword>
<dbReference type="Pfam" id="PF01569">
    <property type="entry name" value="PAP2"/>
    <property type="match status" value="1"/>
</dbReference>
<protein>
    <submittedName>
        <fullName evidence="4">Phosphoesterase</fullName>
    </submittedName>
</protein>
<dbReference type="RefSeq" id="WP_103553833.1">
    <property type="nucleotide sequence ID" value="NZ_JBHJSK010000001.1"/>
</dbReference>
<feature type="transmembrane region" description="Helical" evidence="2">
    <location>
        <begin position="162"/>
        <end position="182"/>
    </location>
</feature>
<feature type="transmembrane region" description="Helical" evidence="2">
    <location>
        <begin position="188"/>
        <end position="206"/>
    </location>
</feature>
<evidence type="ECO:0000313" key="5">
    <source>
        <dbReference type="Proteomes" id="UP000236178"/>
    </source>
</evidence>
<dbReference type="PANTHER" id="PTHR14969">
    <property type="entry name" value="SPHINGOSINE-1-PHOSPHATE PHOSPHOHYDROLASE"/>
    <property type="match status" value="1"/>
</dbReference>
<feature type="transmembrane region" description="Helical" evidence="2">
    <location>
        <begin position="134"/>
        <end position="155"/>
    </location>
</feature>
<organism evidence="4 5">
    <name type="scientific">Streptomyces populi</name>
    <dbReference type="NCBI Taxonomy" id="2058924"/>
    <lineage>
        <taxon>Bacteria</taxon>
        <taxon>Bacillati</taxon>
        <taxon>Actinomycetota</taxon>
        <taxon>Actinomycetes</taxon>
        <taxon>Kitasatosporales</taxon>
        <taxon>Streptomycetaceae</taxon>
        <taxon>Streptomyces</taxon>
    </lineage>
</organism>
<feature type="region of interest" description="Disordered" evidence="1">
    <location>
        <begin position="218"/>
        <end position="237"/>
    </location>
</feature>
<dbReference type="CDD" id="cd03392">
    <property type="entry name" value="PAP2_like_2"/>
    <property type="match status" value="1"/>
</dbReference>
<evidence type="ECO:0000256" key="1">
    <source>
        <dbReference type="SAM" id="MobiDB-lite"/>
    </source>
</evidence>
<evidence type="ECO:0000259" key="3">
    <source>
        <dbReference type="SMART" id="SM00014"/>
    </source>
</evidence>
<keyword evidence="5" id="KW-1185">Reference proteome</keyword>
<dbReference type="EMBL" id="PJOS01000121">
    <property type="protein sequence ID" value="PKT68224.1"/>
    <property type="molecule type" value="Genomic_DNA"/>
</dbReference>
<dbReference type="AlphaFoldDB" id="A0A2I0SE87"/>
<dbReference type="OrthoDB" id="5289372at2"/>
<keyword evidence="2" id="KW-0472">Membrane</keyword>
<name>A0A2I0SE87_9ACTN</name>
<dbReference type="Proteomes" id="UP000236178">
    <property type="component" value="Unassembled WGS sequence"/>
</dbReference>
<feature type="transmembrane region" description="Helical" evidence="2">
    <location>
        <begin position="57"/>
        <end position="80"/>
    </location>
</feature>
<dbReference type="SUPFAM" id="SSF48317">
    <property type="entry name" value="Acid phosphatase/Vanadium-dependent haloperoxidase"/>
    <property type="match status" value="1"/>
</dbReference>
<proteinExistence type="predicted"/>
<feature type="domain" description="Phosphatidic acid phosphatase type 2/haloperoxidase" evidence="3">
    <location>
        <begin position="94"/>
        <end position="203"/>
    </location>
</feature>
<sequence>MRRANTGAVAASAAAGSLVAFVLLALVVTRHEGAPLPVDSELASWSSAHRPEEALALARGITYTGTGVVPYALVVVAGLLLGRTARQRVRAVTVCVCVLAVAQTVRFAVMSLIARPRPPVTDWATRASGWSFPSGHTTTSAVAAGVLILAVLARAPQSRRTLVLLIGGWAVLVGLSRVYLGVHWFSDVVGGWLFAVCWLSLLLYVLTRFFPRVRSSLTAPRPGPSPTTEERPGSPLA</sequence>
<dbReference type="PANTHER" id="PTHR14969:SF13">
    <property type="entry name" value="AT30094P"/>
    <property type="match status" value="1"/>
</dbReference>
<keyword evidence="2" id="KW-1133">Transmembrane helix</keyword>
<feature type="compositionally biased region" description="Basic and acidic residues" evidence="1">
    <location>
        <begin position="228"/>
        <end position="237"/>
    </location>
</feature>
<accession>A0A2I0SE87</accession>
<dbReference type="Gene3D" id="1.20.144.10">
    <property type="entry name" value="Phosphatidic acid phosphatase type 2/haloperoxidase"/>
    <property type="match status" value="1"/>
</dbReference>
<feature type="transmembrane region" description="Helical" evidence="2">
    <location>
        <begin position="92"/>
        <end position="114"/>
    </location>
</feature>
<evidence type="ECO:0000256" key="2">
    <source>
        <dbReference type="SAM" id="Phobius"/>
    </source>
</evidence>
<dbReference type="InterPro" id="IPR000326">
    <property type="entry name" value="PAP2/HPO"/>
</dbReference>
<gene>
    <name evidence="4" type="ORF">CW362_36085</name>
</gene>
<reference evidence="4 5" key="1">
    <citation type="submission" date="2017-12" db="EMBL/GenBank/DDBJ databases">
        <title>Streptomyces populusis sp. nov., a novel endophytic actinobacterium isolated from stems of Populus adenopoda Maxim.</title>
        <authorList>
            <person name="Wang Z."/>
        </authorList>
    </citation>
    <scope>NUCLEOTIDE SEQUENCE [LARGE SCALE GENOMIC DNA]</scope>
    <source>
        <strain evidence="4 5">A249</strain>
    </source>
</reference>